<dbReference type="InterPro" id="IPR001401">
    <property type="entry name" value="Dynamin_GTPase"/>
</dbReference>
<dbReference type="InterPro" id="IPR027417">
    <property type="entry name" value="P-loop_NTPase"/>
</dbReference>
<dbReference type="PANTHER" id="PTHR11566">
    <property type="entry name" value="DYNAMIN"/>
    <property type="match status" value="1"/>
</dbReference>
<proteinExistence type="predicted"/>
<feature type="domain" description="GED" evidence="3">
    <location>
        <begin position="636"/>
        <end position="723"/>
    </location>
</feature>
<evidence type="ECO:0000259" key="4">
    <source>
        <dbReference type="PROSITE" id="PS51718"/>
    </source>
</evidence>
<evidence type="ECO:0000256" key="2">
    <source>
        <dbReference type="ARBA" id="ARBA00023134"/>
    </source>
</evidence>
<dbReference type="Proteomes" id="UP001174934">
    <property type="component" value="Unassembled WGS sequence"/>
</dbReference>
<dbReference type="InterPro" id="IPR020850">
    <property type="entry name" value="GED_dom"/>
</dbReference>
<dbReference type="EMBL" id="JAULSR010000012">
    <property type="protein sequence ID" value="KAK0609767.1"/>
    <property type="molecule type" value="Genomic_DNA"/>
</dbReference>
<comment type="caution">
    <text evidence="5">The sequence shown here is derived from an EMBL/GenBank/DDBJ whole genome shotgun (WGS) entry which is preliminary data.</text>
</comment>
<dbReference type="AlphaFoldDB" id="A0AA39TQW2"/>
<keyword evidence="1" id="KW-0547">Nucleotide-binding</keyword>
<dbReference type="PRINTS" id="PR00195">
    <property type="entry name" value="DYNAMIN"/>
</dbReference>
<dbReference type="PROSITE" id="PS51718">
    <property type="entry name" value="G_DYNAMIN_2"/>
    <property type="match status" value="1"/>
</dbReference>
<dbReference type="InterPro" id="IPR045063">
    <property type="entry name" value="Dynamin_N"/>
</dbReference>
<gene>
    <name evidence="5" type="ORF">B0T17DRAFT_594028</name>
</gene>
<dbReference type="GO" id="GO:0048312">
    <property type="term" value="P:intracellular distribution of mitochondria"/>
    <property type="evidence" value="ECO:0007669"/>
    <property type="project" value="TreeGrafter"/>
</dbReference>
<dbReference type="InterPro" id="IPR030381">
    <property type="entry name" value="G_DYNAMIN_dom"/>
</dbReference>
<dbReference type="GO" id="GO:0016559">
    <property type="term" value="P:peroxisome fission"/>
    <property type="evidence" value="ECO:0007669"/>
    <property type="project" value="TreeGrafter"/>
</dbReference>
<dbReference type="GO" id="GO:0005874">
    <property type="term" value="C:microtubule"/>
    <property type="evidence" value="ECO:0007669"/>
    <property type="project" value="TreeGrafter"/>
</dbReference>
<evidence type="ECO:0000256" key="1">
    <source>
        <dbReference type="ARBA" id="ARBA00022741"/>
    </source>
</evidence>
<evidence type="ECO:0000313" key="5">
    <source>
        <dbReference type="EMBL" id="KAK0609767.1"/>
    </source>
</evidence>
<dbReference type="Gene3D" id="3.40.50.300">
    <property type="entry name" value="P-loop containing nucleotide triphosphate hydrolases"/>
    <property type="match status" value="1"/>
</dbReference>
<dbReference type="CDD" id="cd08771">
    <property type="entry name" value="DLP_1"/>
    <property type="match status" value="1"/>
</dbReference>
<dbReference type="PANTHER" id="PTHR11566:SF215">
    <property type="entry name" value="DYNAMIN GTPASE"/>
    <property type="match status" value="1"/>
</dbReference>
<dbReference type="PROSITE" id="PS51388">
    <property type="entry name" value="GED"/>
    <property type="match status" value="1"/>
</dbReference>
<dbReference type="GO" id="GO:0008017">
    <property type="term" value="F:microtubule binding"/>
    <property type="evidence" value="ECO:0007669"/>
    <property type="project" value="TreeGrafter"/>
</dbReference>
<dbReference type="InterPro" id="IPR000375">
    <property type="entry name" value="Dynamin_stalk"/>
</dbReference>
<organism evidence="5 6">
    <name type="scientific">Bombardia bombarda</name>
    <dbReference type="NCBI Taxonomy" id="252184"/>
    <lineage>
        <taxon>Eukaryota</taxon>
        <taxon>Fungi</taxon>
        <taxon>Dikarya</taxon>
        <taxon>Ascomycota</taxon>
        <taxon>Pezizomycotina</taxon>
        <taxon>Sordariomycetes</taxon>
        <taxon>Sordariomycetidae</taxon>
        <taxon>Sordariales</taxon>
        <taxon>Lasiosphaeriaceae</taxon>
        <taxon>Bombardia</taxon>
    </lineage>
</organism>
<dbReference type="SMART" id="SM00053">
    <property type="entry name" value="DYNc"/>
    <property type="match status" value="1"/>
</dbReference>
<dbReference type="GO" id="GO:0005739">
    <property type="term" value="C:mitochondrion"/>
    <property type="evidence" value="ECO:0007669"/>
    <property type="project" value="TreeGrafter"/>
</dbReference>
<dbReference type="GO" id="GO:0003924">
    <property type="term" value="F:GTPase activity"/>
    <property type="evidence" value="ECO:0007669"/>
    <property type="project" value="InterPro"/>
</dbReference>
<accession>A0AA39TQW2</accession>
<sequence length="723" mass="82001">MATQVNGYHANNTLVSSDRLHVIDQLREKNIGKYLPLPQLVAVGDQSSGKSSLLESLTGIPFPRGQELCTRYATQITHRREEHVCINITIIPRPNAPEAVKDHLKLYGRALQSTAELRADFPAILDEVNVHMGIRTSKNPGGDKTFAEDVLKIEKCGPDEDYLTVIDVPGIFRLTAEGVTTNQDKALVISMVKEYIRDERTIILAVLPANVDVFTQEILALAEEYDKKGERTLGVLTKPDLLQELSAKVSVCKLVEGKRKPLNLGYYVVRNRGGDDDDNDDAGSDLTGPDREAMFNEVPWRDLPKERLGVAALKSRLQDLLDHITDRAFPQLRLETRQMLADSQKDYSALGEPRQKEREQQKYLVAMAGKFQALVRAALAADYSAHKALEDDKLRIITQVVNLTEDFNKDFLQNSHAYSFITSKVEEEHVAKVEWIPDPVFSIDLEDLEAELEMFPELNNITTLDVCTNDDFPDCNIMDWIESMYRRSRGVELGAFGPGLLSAAFREQSVKWGPLTRRYLSEIILVIHRFILRALDVVCTDTKVREELASTIMDRLLARYEDGMRQADFLVAVERDKRPYTLNHYFNSNLQGARGLRIAKALKSHSRLLYGEGAKYVELQKVQEAVTNKSNTQHTKEDIHDILQAYYKVASKRFVDNVYHQAVDHCLLSGPMSPLALFSEQWVLELEDKKLRAIAAESRLTSERRVILERKIKDLEEAIEILQ</sequence>
<keyword evidence="2" id="KW-0342">GTP-binding</keyword>
<keyword evidence="6" id="KW-1185">Reference proteome</keyword>
<feature type="domain" description="Dynamin-type G" evidence="4">
    <location>
        <begin position="34"/>
        <end position="330"/>
    </location>
</feature>
<evidence type="ECO:0000259" key="3">
    <source>
        <dbReference type="PROSITE" id="PS51388"/>
    </source>
</evidence>
<dbReference type="GO" id="GO:0016020">
    <property type="term" value="C:membrane"/>
    <property type="evidence" value="ECO:0007669"/>
    <property type="project" value="TreeGrafter"/>
</dbReference>
<protein>
    <submittedName>
        <fullName evidence="5">Dynamin</fullName>
    </submittedName>
</protein>
<dbReference type="FunFam" id="3.40.50.300:FF:001425">
    <property type="entry name" value="Dynamin GTPase, putative"/>
    <property type="match status" value="1"/>
</dbReference>
<evidence type="ECO:0000313" key="6">
    <source>
        <dbReference type="Proteomes" id="UP001174934"/>
    </source>
</evidence>
<dbReference type="Pfam" id="PF00350">
    <property type="entry name" value="Dynamin_N"/>
    <property type="match status" value="1"/>
</dbReference>
<reference evidence="5" key="1">
    <citation type="submission" date="2023-06" db="EMBL/GenBank/DDBJ databases">
        <title>Genome-scale phylogeny and comparative genomics of the fungal order Sordariales.</title>
        <authorList>
            <consortium name="Lawrence Berkeley National Laboratory"/>
            <person name="Hensen N."/>
            <person name="Bonometti L."/>
            <person name="Westerberg I."/>
            <person name="Brannstrom I.O."/>
            <person name="Guillou S."/>
            <person name="Cros-Aarteil S."/>
            <person name="Calhoun S."/>
            <person name="Haridas S."/>
            <person name="Kuo A."/>
            <person name="Mondo S."/>
            <person name="Pangilinan J."/>
            <person name="Riley R."/>
            <person name="LaButti K."/>
            <person name="Andreopoulos B."/>
            <person name="Lipzen A."/>
            <person name="Chen C."/>
            <person name="Yanf M."/>
            <person name="Daum C."/>
            <person name="Ng V."/>
            <person name="Clum A."/>
            <person name="Steindorff A."/>
            <person name="Ohm R."/>
            <person name="Martin F."/>
            <person name="Silar P."/>
            <person name="Natvig D."/>
            <person name="Lalanne C."/>
            <person name="Gautier V."/>
            <person name="Ament-velasquez S.L."/>
            <person name="Kruys A."/>
            <person name="Hutchinson M.I."/>
            <person name="Powell A.J."/>
            <person name="Barry K."/>
            <person name="Miller A.N."/>
            <person name="Grigoriev I.V."/>
            <person name="Debuchy R."/>
            <person name="Gladieux P."/>
            <person name="Thoren M.H."/>
            <person name="Johannesson H."/>
        </authorList>
    </citation>
    <scope>NUCLEOTIDE SEQUENCE</scope>
    <source>
        <strain evidence="5">SMH3391-2</strain>
    </source>
</reference>
<dbReference type="Pfam" id="PF01031">
    <property type="entry name" value="Dynamin_M"/>
    <property type="match status" value="1"/>
</dbReference>
<dbReference type="InterPro" id="IPR022812">
    <property type="entry name" value="Dynamin"/>
</dbReference>
<dbReference type="SUPFAM" id="SSF52540">
    <property type="entry name" value="P-loop containing nucleoside triphosphate hydrolases"/>
    <property type="match status" value="1"/>
</dbReference>
<name>A0AA39TQW2_9PEZI</name>
<dbReference type="GO" id="GO:0006897">
    <property type="term" value="P:endocytosis"/>
    <property type="evidence" value="ECO:0007669"/>
    <property type="project" value="TreeGrafter"/>
</dbReference>
<dbReference type="GO" id="GO:0000266">
    <property type="term" value="P:mitochondrial fission"/>
    <property type="evidence" value="ECO:0007669"/>
    <property type="project" value="TreeGrafter"/>
</dbReference>
<dbReference type="GO" id="GO:0005525">
    <property type="term" value="F:GTP binding"/>
    <property type="evidence" value="ECO:0007669"/>
    <property type="project" value="InterPro"/>
</dbReference>